<feature type="compositionally biased region" description="Basic and acidic residues" evidence="1">
    <location>
        <begin position="17"/>
        <end position="26"/>
    </location>
</feature>
<evidence type="ECO:0000313" key="4">
    <source>
        <dbReference type="Proteomes" id="UP001056500"/>
    </source>
</evidence>
<keyword evidence="2" id="KW-0472">Membrane</keyword>
<feature type="region of interest" description="Disordered" evidence="1">
    <location>
        <begin position="1"/>
        <end position="28"/>
    </location>
</feature>
<feature type="compositionally biased region" description="Basic and acidic residues" evidence="1">
    <location>
        <begin position="1"/>
        <end position="11"/>
    </location>
</feature>
<evidence type="ECO:0008006" key="5">
    <source>
        <dbReference type="Google" id="ProtNLM"/>
    </source>
</evidence>
<proteinExistence type="predicted"/>
<keyword evidence="2" id="KW-0812">Transmembrane</keyword>
<feature type="transmembrane region" description="Helical" evidence="2">
    <location>
        <begin position="34"/>
        <end position="54"/>
    </location>
</feature>
<dbReference type="Proteomes" id="UP001056500">
    <property type="component" value="Chromosome"/>
</dbReference>
<dbReference type="EMBL" id="CP098755">
    <property type="protein sequence ID" value="USG63440.1"/>
    <property type="molecule type" value="Genomic_DNA"/>
</dbReference>
<evidence type="ECO:0000256" key="1">
    <source>
        <dbReference type="SAM" id="MobiDB-lite"/>
    </source>
</evidence>
<evidence type="ECO:0000256" key="2">
    <source>
        <dbReference type="SAM" id="Phobius"/>
    </source>
</evidence>
<accession>A0ABY4W8E7</accession>
<gene>
    <name evidence="3" type="ORF">NDK47_14765</name>
</gene>
<name>A0ABY4W8E7_9BACL</name>
<dbReference type="RefSeq" id="WP_251870522.1">
    <property type="nucleotide sequence ID" value="NZ_CP098755.1"/>
</dbReference>
<organism evidence="3 4">
    <name type="scientific">Brevibacillus ruminantium</name>
    <dbReference type="NCBI Taxonomy" id="2950604"/>
    <lineage>
        <taxon>Bacteria</taxon>
        <taxon>Bacillati</taxon>
        <taxon>Bacillota</taxon>
        <taxon>Bacilli</taxon>
        <taxon>Bacillales</taxon>
        <taxon>Paenibacillaceae</taxon>
        <taxon>Brevibacillus</taxon>
    </lineage>
</organism>
<protein>
    <recommendedName>
        <fullName evidence="5">DUF4830 domain-containing protein</fullName>
    </recommendedName>
</protein>
<evidence type="ECO:0000313" key="3">
    <source>
        <dbReference type="EMBL" id="USG63440.1"/>
    </source>
</evidence>
<reference evidence="3" key="1">
    <citation type="submission" date="2022-06" db="EMBL/GenBank/DDBJ databases">
        <title>Genome sequencing of Brevibacillus sp. BB3-R1.</title>
        <authorList>
            <person name="Heo J."/>
            <person name="Lee D."/>
            <person name="Won M."/>
            <person name="Han B.-H."/>
            <person name="Hong S.-B."/>
            <person name="Kwon S.-W."/>
        </authorList>
    </citation>
    <scope>NUCLEOTIDE SEQUENCE</scope>
    <source>
        <strain evidence="3">BB3-R1</strain>
    </source>
</reference>
<keyword evidence="4" id="KW-1185">Reference proteome</keyword>
<sequence>MRGNDSRRKTEQSAARRHAEQSDGQRQRRSGKPILWALAIILVMVLGNVTLSWAKSKQEASTDPLIQIAAQYLTEKGYVIEKSEGLVHSYTLTGEELASHQSVTWALQQVKPDIYLGKEILFYKFIVSNHPLDLESKTDEYEKTDIVVMLNGEEVIGGTSMPHSEELLYGGPYSLEGKTLEEVTGLAFQAWREQWESRYGKKEN</sequence>
<keyword evidence="2" id="KW-1133">Transmembrane helix</keyword>